<evidence type="ECO:0000313" key="6">
    <source>
        <dbReference type="Proteomes" id="UP000218627"/>
    </source>
</evidence>
<dbReference type="InterPro" id="IPR002577">
    <property type="entry name" value="HTH_HxlR"/>
</dbReference>
<dbReference type="InterPro" id="IPR036390">
    <property type="entry name" value="WH_DNA-bd_sf"/>
</dbReference>
<dbReference type="InterPro" id="IPR036388">
    <property type="entry name" value="WH-like_DNA-bd_sf"/>
</dbReference>
<dbReference type="GO" id="GO:0003677">
    <property type="term" value="F:DNA binding"/>
    <property type="evidence" value="ECO:0007669"/>
    <property type="project" value="UniProtKB-KW"/>
</dbReference>
<dbReference type="Pfam" id="PF01638">
    <property type="entry name" value="HxlR"/>
    <property type="match status" value="1"/>
</dbReference>
<evidence type="ECO:0000256" key="1">
    <source>
        <dbReference type="ARBA" id="ARBA00023015"/>
    </source>
</evidence>
<dbReference type="Gene3D" id="1.10.10.10">
    <property type="entry name" value="Winged helix-like DNA-binding domain superfamily/Winged helix DNA-binding domain"/>
    <property type="match status" value="1"/>
</dbReference>
<gene>
    <name evidence="5" type="ORF">SAMN06265353_1627</name>
</gene>
<protein>
    <submittedName>
        <fullName evidence="5">Transcriptional regulator, HxlR family</fullName>
    </submittedName>
</protein>
<evidence type="ECO:0000256" key="2">
    <source>
        <dbReference type="ARBA" id="ARBA00023125"/>
    </source>
</evidence>
<organism evidence="5 6">
    <name type="scientific">Hydrogenobacter hydrogenophilus</name>
    <dbReference type="NCBI Taxonomy" id="35835"/>
    <lineage>
        <taxon>Bacteria</taxon>
        <taxon>Pseudomonadati</taxon>
        <taxon>Aquificota</taxon>
        <taxon>Aquificia</taxon>
        <taxon>Aquificales</taxon>
        <taxon>Aquificaceae</taxon>
        <taxon>Hydrogenobacter</taxon>
    </lineage>
</organism>
<dbReference type="AlphaFoldDB" id="A0A285P9G4"/>
<keyword evidence="3" id="KW-0804">Transcription</keyword>
<dbReference type="PANTHER" id="PTHR33204">
    <property type="entry name" value="TRANSCRIPTIONAL REGULATOR, MARR FAMILY"/>
    <property type="match status" value="1"/>
</dbReference>
<feature type="domain" description="HTH hxlR-type" evidence="4">
    <location>
        <begin position="4"/>
        <end position="102"/>
    </location>
</feature>
<dbReference type="OrthoDB" id="9791143at2"/>
<proteinExistence type="predicted"/>
<name>A0A285P9G4_9AQUI</name>
<evidence type="ECO:0000313" key="5">
    <source>
        <dbReference type="EMBL" id="SNZ16521.1"/>
    </source>
</evidence>
<accession>A0A285P9G4</accession>
<dbReference type="Proteomes" id="UP000218627">
    <property type="component" value="Unassembled WGS sequence"/>
</dbReference>
<evidence type="ECO:0000256" key="3">
    <source>
        <dbReference type="ARBA" id="ARBA00023163"/>
    </source>
</evidence>
<dbReference type="RefSeq" id="WP_096603267.1">
    <property type="nucleotide sequence ID" value="NZ_OBEN01000012.1"/>
</dbReference>
<evidence type="ECO:0000259" key="4">
    <source>
        <dbReference type="PROSITE" id="PS51118"/>
    </source>
</evidence>
<keyword evidence="1" id="KW-0805">Transcription regulation</keyword>
<sequence length="115" mass="13115">MKECPIELTLNVIGGKWKFLIIKELMAGPKRFSQLQKSIKGITQRMLTKQLRELERDGIVNRILYPQVPPKVEYTLTPVGKELKSVLSALHSWGLLYMQENGQGVSSGCETEWLK</sequence>
<keyword evidence="2" id="KW-0238">DNA-binding</keyword>
<dbReference type="SUPFAM" id="SSF46785">
    <property type="entry name" value="Winged helix' DNA-binding domain"/>
    <property type="match status" value="1"/>
</dbReference>
<dbReference type="PROSITE" id="PS51118">
    <property type="entry name" value="HTH_HXLR"/>
    <property type="match status" value="1"/>
</dbReference>
<keyword evidence="6" id="KW-1185">Reference proteome</keyword>
<dbReference type="EMBL" id="OBEN01000012">
    <property type="protein sequence ID" value="SNZ16521.1"/>
    <property type="molecule type" value="Genomic_DNA"/>
</dbReference>
<reference evidence="6" key="1">
    <citation type="submission" date="2017-09" db="EMBL/GenBank/DDBJ databases">
        <authorList>
            <person name="Varghese N."/>
            <person name="Submissions S."/>
        </authorList>
    </citation>
    <scope>NUCLEOTIDE SEQUENCE [LARGE SCALE GENOMIC DNA]</scope>
    <source>
        <strain evidence="6">DSM 2913</strain>
    </source>
</reference>